<dbReference type="RefSeq" id="WP_149498894.1">
    <property type="nucleotide sequence ID" value="NZ_JASZZN010000025.1"/>
</dbReference>
<evidence type="ECO:0000256" key="2">
    <source>
        <dbReference type="ARBA" id="ARBA00011985"/>
    </source>
</evidence>
<keyword evidence="5" id="KW-0326">Glycosidase</keyword>
<keyword evidence="5" id="KW-0378">Hydrolase</keyword>
<dbReference type="EC" id="3.2.2.4" evidence="2"/>
<dbReference type="SUPFAM" id="SSF102405">
    <property type="entry name" value="MCP/YpsA-like"/>
    <property type="match status" value="1"/>
</dbReference>
<dbReference type="InterPro" id="IPR031100">
    <property type="entry name" value="LOG_fam"/>
</dbReference>
<sequence>MDANDFDPQELPPEAIGESETERPQPADEPIVESAPPEKHSLFDEMRATIDRLENDQTSRGDLKILSRTLLELRYAFKVFRPYRRRRKVTIFGSARTQPDHPDYQSAVQLGRAMAGHGWMVITGAGGGIMEAGHVGAGKEASMGLNIMLPFEQGANPVIDGDPKLVTMKYFFTRKLMFVKECSAVVCCPGGFGTLDEALETLTLMQTGKQTMLPLVLLDHPNGSYWSDFGKFIDRNLGEGGMISGDDTALYRITNDVDVAVDEILQFYRRYHSMRYVRDRLVFRLKERLADEKLAFVNDHFADILVKGSFEQSRSLPEEAGEPDLAGLPRLVFRFNRRSLGRLRLLINEINRD</sequence>
<proteinExistence type="predicted"/>
<evidence type="ECO:0000256" key="3">
    <source>
        <dbReference type="ARBA" id="ARBA00031983"/>
    </source>
</evidence>
<dbReference type="Pfam" id="PF03641">
    <property type="entry name" value="Lysine_decarbox"/>
    <property type="match status" value="1"/>
</dbReference>
<accession>A0ABT7PQC7</accession>
<gene>
    <name evidence="5" type="ORF">QTN89_24910</name>
</gene>
<reference evidence="5 6" key="1">
    <citation type="submission" date="2023-06" db="EMBL/GenBank/DDBJ databases">
        <title>Roseiconus lacunae JC819 isolated from Gulf of Mannar region, Tamil Nadu.</title>
        <authorList>
            <person name="Pk S."/>
            <person name="Ch S."/>
            <person name="Ch V.R."/>
        </authorList>
    </citation>
    <scope>NUCLEOTIDE SEQUENCE [LARGE SCALE GENOMIC DNA]</scope>
    <source>
        <strain evidence="5 6">JC819</strain>
    </source>
</reference>
<keyword evidence="6" id="KW-1185">Reference proteome</keyword>
<dbReference type="GO" id="GO:0016798">
    <property type="term" value="F:hydrolase activity, acting on glycosyl bonds"/>
    <property type="evidence" value="ECO:0007669"/>
    <property type="project" value="UniProtKB-KW"/>
</dbReference>
<evidence type="ECO:0000313" key="6">
    <source>
        <dbReference type="Proteomes" id="UP001239462"/>
    </source>
</evidence>
<comment type="caution">
    <text evidence="5">The sequence shown here is derived from an EMBL/GenBank/DDBJ whole genome shotgun (WGS) entry which is preliminary data.</text>
</comment>
<dbReference type="InterPro" id="IPR052341">
    <property type="entry name" value="LOG_family_nucleotidases"/>
</dbReference>
<evidence type="ECO:0000313" key="5">
    <source>
        <dbReference type="EMBL" id="MDM4018718.1"/>
    </source>
</evidence>
<name>A0ABT7PQC7_9BACT</name>
<evidence type="ECO:0000256" key="4">
    <source>
        <dbReference type="SAM" id="MobiDB-lite"/>
    </source>
</evidence>
<dbReference type="Gene3D" id="3.40.50.450">
    <property type="match status" value="1"/>
</dbReference>
<evidence type="ECO:0000256" key="1">
    <source>
        <dbReference type="ARBA" id="ARBA00000274"/>
    </source>
</evidence>
<dbReference type="Proteomes" id="UP001239462">
    <property type="component" value="Unassembled WGS sequence"/>
</dbReference>
<comment type="catalytic activity">
    <reaction evidence="1">
        <text>AMP + H2O = D-ribose 5-phosphate + adenine</text>
        <dbReference type="Rhea" id="RHEA:20129"/>
        <dbReference type="ChEBI" id="CHEBI:15377"/>
        <dbReference type="ChEBI" id="CHEBI:16708"/>
        <dbReference type="ChEBI" id="CHEBI:78346"/>
        <dbReference type="ChEBI" id="CHEBI:456215"/>
        <dbReference type="EC" id="3.2.2.4"/>
    </reaction>
</comment>
<feature type="region of interest" description="Disordered" evidence="4">
    <location>
        <begin position="1"/>
        <end position="40"/>
    </location>
</feature>
<dbReference type="PANTHER" id="PTHR43393:SF2">
    <property type="entry name" value="CYTOKININ RIBOSIDE 5'-MONOPHOSPHATE PHOSPHORIBOHYDROLASE"/>
    <property type="match status" value="1"/>
</dbReference>
<organism evidence="5 6">
    <name type="scientific">Roseiconus lacunae</name>
    <dbReference type="NCBI Taxonomy" id="2605694"/>
    <lineage>
        <taxon>Bacteria</taxon>
        <taxon>Pseudomonadati</taxon>
        <taxon>Planctomycetota</taxon>
        <taxon>Planctomycetia</taxon>
        <taxon>Pirellulales</taxon>
        <taxon>Pirellulaceae</taxon>
        <taxon>Roseiconus</taxon>
    </lineage>
</organism>
<dbReference type="PANTHER" id="PTHR43393">
    <property type="entry name" value="CYTOKININ RIBOSIDE 5'-MONOPHOSPHATE PHOSPHORIBOHYDROLASE"/>
    <property type="match status" value="1"/>
</dbReference>
<dbReference type="EMBL" id="JASZZN010000025">
    <property type="protein sequence ID" value="MDM4018718.1"/>
    <property type="molecule type" value="Genomic_DNA"/>
</dbReference>
<protein>
    <recommendedName>
        <fullName evidence="3">AMP nucleosidase</fullName>
        <ecNumber evidence="2">3.2.2.4</ecNumber>
    </recommendedName>
    <alternativeName>
        <fullName evidence="3">AMP nucleosidase</fullName>
    </alternativeName>
</protein>